<accession>A0A1I8FUP4</accession>
<dbReference type="WBParaSite" id="maker-uti_cns_0045611-snap-gene-2.44-mRNA-1">
    <property type="protein sequence ID" value="maker-uti_cns_0045611-snap-gene-2.44-mRNA-1"/>
    <property type="gene ID" value="maker-uti_cns_0045611-snap-gene-2.44"/>
</dbReference>
<evidence type="ECO:0000313" key="4">
    <source>
        <dbReference type="WBParaSite" id="maker-uti_cns_0045611-snap-gene-2.44-mRNA-1"/>
    </source>
</evidence>
<feature type="region of interest" description="Disordered" evidence="1">
    <location>
        <begin position="100"/>
        <end position="140"/>
    </location>
</feature>
<dbReference type="Proteomes" id="UP000095280">
    <property type="component" value="Unplaced"/>
</dbReference>
<name>A0A1I8FUP4_9PLAT</name>
<organism evidence="2 3">
    <name type="scientific">Macrostomum lignano</name>
    <dbReference type="NCBI Taxonomy" id="282301"/>
    <lineage>
        <taxon>Eukaryota</taxon>
        <taxon>Metazoa</taxon>
        <taxon>Spiralia</taxon>
        <taxon>Lophotrochozoa</taxon>
        <taxon>Platyhelminthes</taxon>
        <taxon>Rhabditophora</taxon>
        <taxon>Macrostomorpha</taxon>
        <taxon>Macrostomida</taxon>
        <taxon>Macrostomidae</taxon>
        <taxon>Macrostomum</taxon>
    </lineage>
</organism>
<reference evidence="3 4" key="1">
    <citation type="submission" date="2016-11" db="UniProtKB">
        <authorList>
            <consortium name="WormBaseParasite"/>
        </authorList>
    </citation>
    <scope>IDENTIFICATION</scope>
</reference>
<keyword evidence="2" id="KW-1185">Reference proteome</keyword>
<dbReference type="WBParaSite" id="maker-uti_cns_0000000-snap-gene-0.52-mRNA-1">
    <property type="protein sequence ID" value="maker-uti_cns_0000000-snap-gene-0.52-mRNA-1"/>
    <property type="gene ID" value="maker-uti_cns_0000000-snap-gene-0.52"/>
</dbReference>
<evidence type="ECO:0000256" key="1">
    <source>
        <dbReference type="SAM" id="MobiDB-lite"/>
    </source>
</evidence>
<evidence type="ECO:0000313" key="3">
    <source>
        <dbReference type="WBParaSite" id="maker-uti_cns_0000000-snap-gene-0.52-mRNA-1"/>
    </source>
</evidence>
<feature type="compositionally biased region" description="Polar residues" evidence="1">
    <location>
        <begin position="100"/>
        <end position="119"/>
    </location>
</feature>
<proteinExistence type="predicted"/>
<protein>
    <submittedName>
        <fullName evidence="3 4">Uncharacterized protein</fullName>
    </submittedName>
</protein>
<sequence length="140" mass="15365">MNEFERKYRPALLDHLPPLSANQADVYSERPKIVQRGALTLSMPVKNRTLCKGVSNLIGNNYSPAASKFSTKDLYDRLQHGTTENFSSDRSAAASVATMSSGDLQSLRNHSKSVATFRTEQPRVERKKAGGHSLQTISGA</sequence>
<dbReference type="AlphaFoldDB" id="A0A1I8FUP4"/>
<evidence type="ECO:0000313" key="2">
    <source>
        <dbReference type="Proteomes" id="UP000095280"/>
    </source>
</evidence>